<reference evidence="2 3" key="1">
    <citation type="submission" date="2018-07" db="EMBL/GenBank/DDBJ databases">
        <title>Campylobacter zealandensis sp. nov., isolated from birds and water in New Zealand.</title>
        <authorList>
            <person name="Wilkinson D.A."/>
            <person name="Biggs P.J."/>
            <person name="French N.P."/>
            <person name="Midwinter A.C."/>
        </authorList>
    </citation>
    <scope>NUCLEOTIDE SEQUENCE [LARGE SCALE GENOMIC DNA]</scope>
    <source>
        <strain evidence="2 3">B423b</strain>
    </source>
</reference>
<name>A0A4Q9JX13_9BACT</name>
<dbReference type="EMBL" id="QPGR01000003">
    <property type="protein sequence ID" value="TBR81839.1"/>
    <property type="molecule type" value="Genomic_DNA"/>
</dbReference>
<dbReference type="OrthoDB" id="5373183at2"/>
<sequence>MQDYIINIKTEFKCIIGVLAFERKKKQKVIVKLKAKSHEFLDYSILTKKIKKYYKKNKFYTIEESLEFVSAKLKEKIPALIFLKISVFKPKIIKKTKAGVIFKKKY</sequence>
<evidence type="ECO:0000259" key="1">
    <source>
        <dbReference type="SMART" id="SM00905"/>
    </source>
</evidence>
<organism evidence="2 3">
    <name type="scientific">Campylobacter novaezeelandiae</name>
    <dbReference type="NCBI Taxonomy" id="2267891"/>
    <lineage>
        <taxon>Bacteria</taxon>
        <taxon>Pseudomonadati</taxon>
        <taxon>Campylobacterota</taxon>
        <taxon>Epsilonproteobacteria</taxon>
        <taxon>Campylobacterales</taxon>
        <taxon>Campylobacteraceae</taxon>
        <taxon>Campylobacter</taxon>
    </lineage>
</organism>
<dbReference type="RefSeq" id="WP_131163812.1">
    <property type="nucleotide sequence ID" value="NZ_QPGP01000002.1"/>
</dbReference>
<dbReference type="Proteomes" id="UP000292583">
    <property type="component" value="Unassembled WGS sequence"/>
</dbReference>
<accession>A0A4Q9JX13</accession>
<evidence type="ECO:0000313" key="3">
    <source>
        <dbReference type="Proteomes" id="UP000292583"/>
    </source>
</evidence>
<dbReference type="GO" id="GO:0006760">
    <property type="term" value="P:folic acid-containing compound metabolic process"/>
    <property type="evidence" value="ECO:0007669"/>
    <property type="project" value="InterPro"/>
</dbReference>
<dbReference type="AlphaFoldDB" id="A0A4Q9JX13"/>
<protein>
    <submittedName>
        <fullName evidence="2">Dihydroneopterin aldolase</fullName>
    </submittedName>
</protein>
<dbReference type="Pfam" id="PF02152">
    <property type="entry name" value="FolB"/>
    <property type="match status" value="1"/>
</dbReference>
<gene>
    <name evidence="2" type="ORF">DU473_02880</name>
</gene>
<dbReference type="SMART" id="SM00905">
    <property type="entry name" value="FolB"/>
    <property type="match status" value="1"/>
</dbReference>
<proteinExistence type="predicted"/>
<keyword evidence="3" id="KW-1185">Reference proteome</keyword>
<dbReference type="Gene3D" id="3.30.1130.10">
    <property type="match status" value="1"/>
</dbReference>
<dbReference type="GO" id="GO:0004150">
    <property type="term" value="F:dihydroneopterin aldolase activity"/>
    <property type="evidence" value="ECO:0007669"/>
    <property type="project" value="InterPro"/>
</dbReference>
<evidence type="ECO:0000313" key="2">
    <source>
        <dbReference type="EMBL" id="TBR81839.1"/>
    </source>
</evidence>
<feature type="domain" description="Dihydroneopterin aldolase/epimerase" evidence="1">
    <location>
        <begin position="6"/>
        <end position="104"/>
    </location>
</feature>
<comment type="caution">
    <text evidence="2">The sequence shown here is derived from an EMBL/GenBank/DDBJ whole genome shotgun (WGS) entry which is preliminary data.</text>
</comment>
<dbReference type="SUPFAM" id="SSF55620">
    <property type="entry name" value="Tetrahydrobiopterin biosynthesis enzymes-like"/>
    <property type="match status" value="1"/>
</dbReference>
<dbReference type="InterPro" id="IPR006157">
    <property type="entry name" value="FolB_dom"/>
</dbReference>
<dbReference type="InterPro" id="IPR043133">
    <property type="entry name" value="GTP-CH-I_C/QueF"/>
</dbReference>